<evidence type="ECO:0000313" key="2">
    <source>
        <dbReference type="Proteomes" id="UP000011944"/>
    </source>
</evidence>
<reference evidence="1 2" key="1">
    <citation type="submission" date="2012-10" db="EMBL/GenBank/DDBJ databases">
        <authorList>
            <person name="Strain E.A."/>
            <person name="Brown E."/>
            <person name="Allard M.W."/>
            <person name="Gonzalez-Escalona N."/>
            <person name="Timme R."/>
        </authorList>
    </citation>
    <scope>NUCLEOTIDE SEQUENCE [LARGE SCALE GENOMIC DNA]</scope>
    <source>
        <strain evidence="1 2">CFSAN001627</strain>
    </source>
</reference>
<sequence length="55" mass="6315">MRKFINRNFNKLGLTVILVMALIMVCPVLTKAEKNFPKPTSLKYVNDYARVIDDA</sequence>
<accession>M1ZUL9</accession>
<proteinExistence type="predicted"/>
<reference evidence="1 2" key="2">
    <citation type="submission" date="2013-03" db="EMBL/GenBank/DDBJ databases">
        <title>Diversity in Clostridium botulinum.</title>
        <authorList>
            <person name="Timme R.E."/>
            <person name="Allard M."/>
            <person name="Luo Y."/>
            <person name="Strain E."/>
            <person name="Gonzalez-Escalona N."/>
            <person name="Brown E."/>
        </authorList>
    </citation>
    <scope>NUCLEOTIDE SEQUENCE [LARGE SCALE GENOMIC DNA]</scope>
    <source>
        <strain evidence="1 2">CFSAN001627</strain>
    </source>
</reference>
<evidence type="ECO:0000313" key="1">
    <source>
        <dbReference type="EMBL" id="EKN40619.1"/>
    </source>
</evidence>
<dbReference type="EMBL" id="AMXI01001129">
    <property type="protein sequence ID" value="EKN40619.1"/>
    <property type="molecule type" value="Genomic_DNA"/>
</dbReference>
<organism evidence="1 2">
    <name type="scientific">Clostridium botulinum CFSAN001627</name>
    <dbReference type="NCBI Taxonomy" id="1232189"/>
    <lineage>
        <taxon>Bacteria</taxon>
        <taxon>Bacillati</taxon>
        <taxon>Bacillota</taxon>
        <taxon>Clostridia</taxon>
        <taxon>Eubacteriales</taxon>
        <taxon>Clostridiaceae</taxon>
        <taxon>Clostridium</taxon>
    </lineage>
</organism>
<feature type="non-terminal residue" evidence="1">
    <location>
        <position position="55"/>
    </location>
</feature>
<gene>
    <name evidence="1" type="ORF">CFSAN001627_18398</name>
</gene>
<dbReference type="AlphaFoldDB" id="M1ZUL9"/>
<dbReference type="Proteomes" id="UP000011944">
    <property type="component" value="Unassembled WGS sequence"/>
</dbReference>
<name>M1ZUL9_CLOBO</name>
<comment type="caution">
    <text evidence="1">The sequence shown here is derived from an EMBL/GenBank/DDBJ whole genome shotgun (WGS) entry which is preliminary data.</text>
</comment>
<protein>
    <submittedName>
        <fullName evidence="1">Uncharacterized protein</fullName>
    </submittedName>
</protein>